<dbReference type="Pfam" id="PF14462">
    <property type="entry name" value="Prok-E2_E"/>
    <property type="match status" value="1"/>
</dbReference>
<dbReference type="RefSeq" id="WP_184710659.1">
    <property type="nucleotide sequence ID" value="NZ_JACHBG010000028.1"/>
</dbReference>
<protein>
    <recommendedName>
        <fullName evidence="1">Multi-ubiquitin domain-containing protein</fullName>
    </recommendedName>
</protein>
<dbReference type="InterPro" id="IPR027802">
    <property type="entry name" value="Multi-ubiquitin_dom"/>
</dbReference>
<organism evidence="2 3">
    <name type="scientific">Rhizobium lusitanum</name>
    <dbReference type="NCBI Taxonomy" id="293958"/>
    <lineage>
        <taxon>Bacteria</taxon>
        <taxon>Pseudomonadati</taxon>
        <taxon>Pseudomonadota</taxon>
        <taxon>Alphaproteobacteria</taxon>
        <taxon>Hyphomicrobiales</taxon>
        <taxon>Rhizobiaceae</taxon>
        <taxon>Rhizobium/Agrobacterium group</taxon>
        <taxon>Rhizobium</taxon>
    </lineage>
</organism>
<gene>
    <name evidence="2" type="ORF">GGD46_006183</name>
</gene>
<dbReference type="EMBL" id="JACHBG010000028">
    <property type="protein sequence ID" value="MBB6488860.1"/>
    <property type="molecule type" value="Genomic_DNA"/>
</dbReference>
<dbReference type="AlphaFoldDB" id="A0A7X0MH53"/>
<sequence length="250" mass="28808">MHIIGNENPASRIEDLLEDILDEIIELEAYAKDGKRPPLAKGYRFKINDKSFVWDKPYITGREVLVLAGLTSPENYTLRVKLAGHKPQKVELDEKVDLRHPGTEKFRAIRKEQTDGEVQGRRDAPLLDADIAFLEVYGHRFDIVKDGSTWVILHDFQVPSCFDHKSVSLAIRIEQGYPMTPLDMLYVYPKLSRTDGREIPQTQVEQPIEGKIFQRWSRHRSGANLWVPGVDCLETHVFLIEEIFEQEASR</sequence>
<proteinExistence type="predicted"/>
<evidence type="ECO:0000313" key="2">
    <source>
        <dbReference type="EMBL" id="MBB6488860.1"/>
    </source>
</evidence>
<dbReference type="Pfam" id="PF14452">
    <property type="entry name" value="Multi_ubiq"/>
    <property type="match status" value="1"/>
</dbReference>
<dbReference type="InterPro" id="IPR025701">
    <property type="entry name" value="UBQ-conjugat_E2_E"/>
</dbReference>
<reference evidence="2 3" key="1">
    <citation type="submission" date="2020-08" db="EMBL/GenBank/DDBJ databases">
        <title>Genomic Encyclopedia of Type Strains, Phase IV (KMG-V): Genome sequencing to study the core and pangenomes of soil and plant-associated prokaryotes.</title>
        <authorList>
            <person name="Whitman W."/>
        </authorList>
    </citation>
    <scope>NUCLEOTIDE SEQUENCE [LARGE SCALE GENOMIC DNA]</scope>
    <source>
        <strain evidence="2 3">SEMIA 4060</strain>
    </source>
</reference>
<feature type="domain" description="Multi-ubiquitin" evidence="1">
    <location>
        <begin position="43"/>
        <end position="108"/>
    </location>
</feature>
<name>A0A7X0MH53_9HYPH</name>
<dbReference type="Proteomes" id="UP000565576">
    <property type="component" value="Unassembled WGS sequence"/>
</dbReference>
<comment type="caution">
    <text evidence="2">The sequence shown here is derived from an EMBL/GenBank/DDBJ whole genome shotgun (WGS) entry which is preliminary data.</text>
</comment>
<evidence type="ECO:0000259" key="1">
    <source>
        <dbReference type="Pfam" id="PF14452"/>
    </source>
</evidence>
<accession>A0A7X0MH53</accession>
<evidence type="ECO:0000313" key="3">
    <source>
        <dbReference type="Proteomes" id="UP000565576"/>
    </source>
</evidence>